<dbReference type="OrthoDB" id="6892488at2"/>
<dbReference type="STRING" id="371042.NG99_22345"/>
<dbReference type="Proteomes" id="UP000030351">
    <property type="component" value="Unassembled WGS sequence"/>
</dbReference>
<evidence type="ECO:0000313" key="3">
    <source>
        <dbReference type="Proteomes" id="UP000030351"/>
    </source>
</evidence>
<dbReference type="PROSITE" id="PS51688">
    <property type="entry name" value="ICA"/>
    <property type="match status" value="1"/>
</dbReference>
<gene>
    <name evidence="2" type="ORF">NG99_22345</name>
</gene>
<keyword evidence="3" id="KW-1185">Reference proteome</keyword>
<proteinExistence type="predicted"/>
<evidence type="ECO:0000259" key="1">
    <source>
        <dbReference type="PROSITE" id="PS51688"/>
    </source>
</evidence>
<feature type="domain" description="Peptidase S74" evidence="1">
    <location>
        <begin position="201"/>
        <end position="299"/>
    </location>
</feature>
<evidence type="ECO:0000313" key="2">
    <source>
        <dbReference type="EMBL" id="KGT88044.1"/>
    </source>
</evidence>
<comment type="caution">
    <text evidence="2">The sequence shown here is derived from an EMBL/GenBank/DDBJ whole genome shotgun (WGS) entry which is preliminary data.</text>
</comment>
<dbReference type="InterPro" id="IPR030392">
    <property type="entry name" value="S74_ICA"/>
</dbReference>
<dbReference type="Pfam" id="PF13884">
    <property type="entry name" value="Peptidase_S74"/>
    <property type="match status" value="1"/>
</dbReference>
<dbReference type="AlphaFoldDB" id="A0A0A3YRD5"/>
<dbReference type="EMBL" id="JRUQ01000067">
    <property type="protein sequence ID" value="KGT88044.1"/>
    <property type="molecule type" value="Genomic_DNA"/>
</dbReference>
<protein>
    <recommendedName>
        <fullName evidence="1">Peptidase S74 domain-containing protein</fullName>
    </recommendedName>
</protein>
<name>A0A0A3YRD5_9GAMM</name>
<dbReference type="RefSeq" id="WP_034897987.1">
    <property type="nucleotide sequence ID" value="NZ_JRUQ01000067.1"/>
</dbReference>
<accession>A0A0A3YRD5</accession>
<sequence>MSTNKQSGHAVADDPIYLQAANNLSDLTDVNKALINLGLGNLNSVLAGKADLVDGVVEISQGGTGASTKEDAWAALATYGTTEGTAAQGNDARLDTLDGKTGGTISTGINVNATGWGLLKPASAWDMESGSDVDGGNRIFKAYFFDDRWSVQSDFYRYSGINSYRIYTYDPNNDTKVWEFRTDGTFLSPGTVYADGTALTSDKRLKSDLKPVSMSLGDIDLLPVQTYTKISPDVGGTTVKELGLMAQDIEKVIPEIVTEFHWNDEYPDLKMVNYSGLTAWLVGYCKLLKDELQAQKKFIADQNTIIVNLQARLKALDGLDA</sequence>
<organism evidence="2 3">
    <name type="scientific">Erwinia typographi</name>
    <dbReference type="NCBI Taxonomy" id="371042"/>
    <lineage>
        <taxon>Bacteria</taxon>
        <taxon>Pseudomonadati</taxon>
        <taxon>Pseudomonadota</taxon>
        <taxon>Gammaproteobacteria</taxon>
        <taxon>Enterobacterales</taxon>
        <taxon>Erwiniaceae</taxon>
        <taxon>Erwinia</taxon>
    </lineage>
</organism>
<reference evidence="2 3" key="1">
    <citation type="submission" date="2014-10" db="EMBL/GenBank/DDBJ databases">
        <title>Genome sequence of Erwinia typographi M043b.</title>
        <authorList>
            <person name="Chan K.-G."/>
            <person name="Tan W.-S."/>
        </authorList>
    </citation>
    <scope>NUCLEOTIDE SEQUENCE [LARGE SCALE GENOMIC DNA]</scope>
    <source>
        <strain evidence="2 3">M043b</strain>
    </source>
</reference>